<dbReference type="RefSeq" id="WP_188751608.1">
    <property type="nucleotide sequence ID" value="NZ_BMIK01000009.1"/>
</dbReference>
<organism evidence="1 2">
    <name type="scientific">Parapedobacter defluvii</name>
    <dbReference type="NCBI Taxonomy" id="2045106"/>
    <lineage>
        <taxon>Bacteria</taxon>
        <taxon>Pseudomonadati</taxon>
        <taxon>Bacteroidota</taxon>
        <taxon>Sphingobacteriia</taxon>
        <taxon>Sphingobacteriales</taxon>
        <taxon>Sphingobacteriaceae</taxon>
        <taxon>Parapedobacter</taxon>
    </lineage>
</organism>
<evidence type="ECO:0008006" key="3">
    <source>
        <dbReference type="Google" id="ProtNLM"/>
    </source>
</evidence>
<evidence type="ECO:0000313" key="2">
    <source>
        <dbReference type="Proteomes" id="UP000597338"/>
    </source>
</evidence>
<gene>
    <name evidence="1" type="ORF">GCM10011386_27270</name>
</gene>
<sequence>MQTNINLYKSIALSLGVMLLGGCIKDEETEPEVRSGFTVVNSFSEAQAVQHRFDAGRGFQPLNQGQGYRGIDFYVVPSCENCKLEIVSSNELAQLVDTAFALQVNKYYTSFLFGTEEVPRHFITEDQVPEGVDDPAAIAALRFFNLAKTTDRVTLHIADAEPIAAFRDRPTETPKTGKDAQEFIPTTHTGTHVLTIRNENGEQLARRTGVALDPGDYLTLFLTGDGGEPAPYYIGVVRHRGIN</sequence>
<dbReference type="Proteomes" id="UP000597338">
    <property type="component" value="Unassembled WGS sequence"/>
</dbReference>
<protein>
    <recommendedName>
        <fullName evidence="3">DUF4397 domain-containing protein</fullName>
    </recommendedName>
</protein>
<keyword evidence="2" id="KW-1185">Reference proteome</keyword>
<proteinExistence type="predicted"/>
<reference evidence="2" key="1">
    <citation type="journal article" date="2019" name="Int. J. Syst. Evol. Microbiol.">
        <title>The Global Catalogue of Microorganisms (GCM) 10K type strain sequencing project: providing services to taxonomists for standard genome sequencing and annotation.</title>
        <authorList>
            <consortium name="The Broad Institute Genomics Platform"/>
            <consortium name="The Broad Institute Genome Sequencing Center for Infectious Disease"/>
            <person name="Wu L."/>
            <person name="Ma J."/>
        </authorList>
    </citation>
    <scope>NUCLEOTIDE SEQUENCE [LARGE SCALE GENOMIC DNA]</scope>
    <source>
        <strain evidence="2">CGMCC 1.15342</strain>
    </source>
</reference>
<evidence type="ECO:0000313" key="1">
    <source>
        <dbReference type="EMBL" id="GGC33651.1"/>
    </source>
</evidence>
<accession>A0ABQ1M204</accession>
<dbReference type="EMBL" id="BMIK01000009">
    <property type="protein sequence ID" value="GGC33651.1"/>
    <property type="molecule type" value="Genomic_DNA"/>
</dbReference>
<comment type="caution">
    <text evidence="1">The sequence shown here is derived from an EMBL/GenBank/DDBJ whole genome shotgun (WGS) entry which is preliminary data.</text>
</comment>
<name>A0ABQ1M204_9SPHI</name>